<dbReference type="OrthoDB" id="433474at2759"/>
<dbReference type="InterPro" id="IPR050300">
    <property type="entry name" value="GDXG_lipolytic_enzyme"/>
</dbReference>
<evidence type="ECO:0000259" key="2">
    <source>
        <dbReference type="Pfam" id="PF20434"/>
    </source>
</evidence>
<protein>
    <recommendedName>
        <fullName evidence="2">BD-FAE-like domain-containing protein</fullName>
    </recommendedName>
</protein>
<dbReference type="AlphaFoldDB" id="A0A7R8ZNS2"/>
<dbReference type="Gene3D" id="3.40.50.1820">
    <property type="entry name" value="alpha/beta hydrolase"/>
    <property type="match status" value="1"/>
</dbReference>
<reference evidence="3" key="1">
    <citation type="submission" date="2020-11" db="EMBL/GenBank/DDBJ databases">
        <authorList>
            <person name="Tran Van P."/>
        </authorList>
    </citation>
    <scope>NUCLEOTIDE SEQUENCE</scope>
</reference>
<dbReference type="PANTHER" id="PTHR48081">
    <property type="entry name" value="AB HYDROLASE SUPERFAMILY PROTEIN C4A8.06C"/>
    <property type="match status" value="1"/>
</dbReference>
<dbReference type="PANTHER" id="PTHR48081:SF33">
    <property type="entry name" value="KYNURENINE FORMAMIDASE"/>
    <property type="match status" value="1"/>
</dbReference>
<feature type="domain" description="BD-FAE-like" evidence="2">
    <location>
        <begin position="65"/>
        <end position="170"/>
    </location>
</feature>
<accession>A0A7R8ZNS2</accession>
<proteinExistence type="predicted"/>
<organism evidence="3">
    <name type="scientific">Cyprideis torosa</name>
    <dbReference type="NCBI Taxonomy" id="163714"/>
    <lineage>
        <taxon>Eukaryota</taxon>
        <taxon>Metazoa</taxon>
        <taxon>Ecdysozoa</taxon>
        <taxon>Arthropoda</taxon>
        <taxon>Crustacea</taxon>
        <taxon>Oligostraca</taxon>
        <taxon>Ostracoda</taxon>
        <taxon>Podocopa</taxon>
        <taxon>Podocopida</taxon>
        <taxon>Cytherocopina</taxon>
        <taxon>Cytheroidea</taxon>
        <taxon>Cytherideidae</taxon>
        <taxon>Cyprideis</taxon>
    </lineage>
</organism>
<dbReference type="InterPro" id="IPR049492">
    <property type="entry name" value="BD-FAE-like_dom"/>
</dbReference>
<gene>
    <name evidence="3" type="ORF">CTOB1V02_LOCUS6426</name>
</gene>
<sequence length="322" mass="36497">MDTDTEFSSELELLYNPSNWTRRFSSSKDLLDHFLKVIRETTNWCRENIPCETGIPYGGKKSMKLDIFGASVLPKDAPIFVHVHGGYWQMLDRQDSGYCVPALYAKGFVVIVVGYSTAPGATLPEIIQEIKEACNFIHHWCSQSRSPRSIHWSGHSAGAHLLAMTILLDHHEVSLPQDIPTTIWLLAGVYDLSPLLQTSINDPLHMDKKTANYCSPQFWLDKVNSTSPTRRDLKTFCLDKNCLQKSLAHTRIISVCGGLESPAFIEQNAAFVRTLQNLQIPRVEFILLPNLDHFDLVEKLEREEHSLTRLVIEEETNNDGYA</sequence>
<dbReference type="SUPFAM" id="SSF53474">
    <property type="entry name" value="alpha/beta-Hydrolases"/>
    <property type="match status" value="1"/>
</dbReference>
<dbReference type="GO" id="GO:0004061">
    <property type="term" value="F:arylformamidase activity"/>
    <property type="evidence" value="ECO:0007669"/>
    <property type="project" value="TreeGrafter"/>
</dbReference>
<keyword evidence="1" id="KW-0378">Hydrolase</keyword>
<dbReference type="InterPro" id="IPR029058">
    <property type="entry name" value="AB_hydrolase_fold"/>
</dbReference>
<name>A0A7R8ZNS2_9CRUS</name>
<dbReference type="EMBL" id="OB661584">
    <property type="protein sequence ID" value="CAD7228545.1"/>
    <property type="molecule type" value="Genomic_DNA"/>
</dbReference>
<evidence type="ECO:0000313" key="3">
    <source>
        <dbReference type="EMBL" id="CAD7228545.1"/>
    </source>
</evidence>
<evidence type="ECO:0000256" key="1">
    <source>
        <dbReference type="ARBA" id="ARBA00022801"/>
    </source>
</evidence>
<dbReference type="Pfam" id="PF20434">
    <property type="entry name" value="BD-FAE"/>
    <property type="match status" value="1"/>
</dbReference>